<evidence type="ECO:0000259" key="2">
    <source>
        <dbReference type="PROSITE" id="PS50086"/>
    </source>
</evidence>
<dbReference type="EMBL" id="JAECZO010000007">
    <property type="protein sequence ID" value="KAK7200638.1"/>
    <property type="molecule type" value="Genomic_DNA"/>
</dbReference>
<dbReference type="SMART" id="SM00164">
    <property type="entry name" value="TBC"/>
    <property type="match status" value="1"/>
</dbReference>
<dbReference type="GO" id="GO:0005096">
    <property type="term" value="F:GTPase activator activity"/>
    <property type="evidence" value="ECO:0007669"/>
    <property type="project" value="TreeGrafter"/>
</dbReference>
<dbReference type="InterPro" id="IPR000195">
    <property type="entry name" value="Rab-GAP-TBC_dom"/>
</dbReference>
<accession>A0AAW0F329</accession>
<feature type="compositionally biased region" description="Basic and acidic residues" evidence="1">
    <location>
        <begin position="33"/>
        <end position="46"/>
    </location>
</feature>
<evidence type="ECO:0000313" key="3">
    <source>
        <dbReference type="EMBL" id="KAK7200638.1"/>
    </source>
</evidence>
<evidence type="ECO:0000256" key="1">
    <source>
        <dbReference type="SAM" id="MobiDB-lite"/>
    </source>
</evidence>
<sequence length="395" mass="42869">MSRSSHPARGGSPVVSVDAYGFLLTRPGSPTPTERHGADRTAGHRIDEPLTSSTWTTAALAEEEEWWVASFAMLLSWRATSAAPPTPSSTAAVDAALVERWFHSRWLRRLRCHGGCPHASLRRLLWGFFGGAWQRCAAAQAALAGHYTTVTTAMTAASADPDAPLPVGRAVLESIDRDVGRTFPSHVLFRGPLACAPGQQQLRRLLAAYAALDPEVGYCQGMAFVAAVTLLVAPEPDAFHLFCGLMRDGAAVDVDVDVAGCVRGCEPGLRRLYLAGFPLLQVLLHELERHVSASLPALAAHFVATEVDVAMFASQWFLTLYAHQLPPAVLLRVWDVFLVRGWPVMIQVAVALLHQEQETLLGSSLDGVLLHLQSTRSRLDGEEDLLRRIWGVPSV</sequence>
<name>A0AAW0F329_9TRYP</name>
<dbReference type="GO" id="GO:0031267">
    <property type="term" value="F:small GTPase binding"/>
    <property type="evidence" value="ECO:0007669"/>
    <property type="project" value="TreeGrafter"/>
</dbReference>
<dbReference type="Proteomes" id="UP001430356">
    <property type="component" value="Unassembled WGS sequence"/>
</dbReference>
<dbReference type="InterPro" id="IPR050302">
    <property type="entry name" value="Rab_GAP_TBC_domain"/>
</dbReference>
<keyword evidence="4" id="KW-1185">Reference proteome</keyword>
<dbReference type="PROSITE" id="PS50086">
    <property type="entry name" value="TBC_RABGAP"/>
    <property type="match status" value="1"/>
</dbReference>
<evidence type="ECO:0000313" key="4">
    <source>
        <dbReference type="Proteomes" id="UP001430356"/>
    </source>
</evidence>
<dbReference type="PANTHER" id="PTHR47219:SF9">
    <property type="entry name" value="GTPASE ACTIVATING PROTEIN AND CENTROSOME-ASSOCIATED, ISOFORM B"/>
    <property type="match status" value="1"/>
</dbReference>
<dbReference type="InterPro" id="IPR035969">
    <property type="entry name" value="Rab-GAP_TBC_sf"/>
</dbReference>
<dbReference type="AlphaFoldDB" id="A0AAW0F329"/>
<comment type="caution">
    <text evidence="3">The sequence shown here is derived from an EMBL/GenBank/DDBJ whole genome shotgun (WGS) entry which is preliminary data.</text>
</comment>
<dbReference type="Gene3D" id="1.10.472.80">
    <property type="entry name" value="Ypt/Rab-GAP domain of gyp1p, domain 3"/>
    <property type="match status" value="1"/>
</dbReference>
<proteinExistence type="predicted"/>
<dbReference type="SUPFAM" id="SSF47923">
    <property type="entry name" value="Ypt/Rab-GAP domain of gyp1p"/>
    <property type="match status" value="2"/>
</dbReference>
<protein>
    <submittedName>
        <fullName evidence="3">Rab-GTPase-TBC domain containing protein</fullName>
    </submittedName>
</protein>
<feature type="region of interest" description="Disordered" evidence="1">
    <location>
        <begin position="25"/>
        <end position="46"/>
    </location>
</feature>
<feature type="domain" description="Rab-GAP TBC" evidence="2">
    <location>
        <begin position="116"/>
        <end position="341"/>
    </location>
</feature>
<reference evidence="3 4" key="1">
    <citation type="journal article" date="2021" name="MBio">
        <title>A New Model Trypanosomatid, Novymonas esmeraldas: Genomic Perception of Its 'Candidatus Pandoraea novymonadis' Endosymbiont.</title>
        <authorList>
            <person name="Zakharova A."/>
            <person name="Saura A."/>
            <person name="Butenko A."/>
            <person name="Podesvova L."/>
            <person name="Warmusova S."/>
            <person name="Kostygov A.Y."/>
            <person name="Nenarokova A."/>
            <person name="Lukes J."/>
            <person name="Opperdoes F.R."/>
            <person name="Yurchenko V."/>
        </authorList>
    </citation>
    <scope>NUCLEOTIDE SEQUENCE [LARGE SCALE GENOMIC DNA]</scope>
    <source>
        <strain evidence="3 4">E262AT.01</strain>
    </source>
</reference>
<dbReference type="Gene3D" id="1.10.8.270">
    <property type="entry name" value="putative rabgap domain of human tbc1 domain family member 14 like domains"/>
    <property type="match status" value="1"/>
</dbReference>
<organism evidence="3 4">
    <name type="scientific">Novymonas esmeraldas</name>
    <dbReference type="NCBI Taxonomy" id="1808958"/>
    <lineage>
        <taxon>Eukaryota</taxon>
        <taxon>Discoba</taxon>
        <taxon>Euglenozoa</taxon>
        <taxon>Kinetoplastea</taxon>
        <taxon>Metakinetoplastina</taxon>
        <taxon>Trypanosomatida</taxon>
        <taxon>Trypanosomatidae</taxon>
        <taxon>Novymonas</taxon>
    </lineage>
</organism>
<dbReference type="Pfam" id="PF00566">
    <property type="entry name" value="RabGAP-TBC"/>
    <property type="match status" value="2"/>
</dbReference>
<dbReference type="PANTHER" id="PTHR47219">
    <property type="entry name" value="RAB GTPASE-ACTIVATING PROTEIN 1-LIKE"/>
    <property type="match status" value="1"/>
</dbReference>
<gene>
    <name evidence="3" type="ORF">NESM_000120000</name>
</gene>